<feature type="region of interest" description="Disordered" evidence="5">
    <location>
        <begin position="892"/>
        <end position="960"/>
    </location>
</feature>
<keyword evidence="6" id="KW-1185">Reference proteome</keyword>
<feature type="region of interest" description="Disordered" evidence="5">
    <location>
        <begin position="1382"/>
        <end position="1403"/>
    </location>
</feature>
<evidence type="ECO:0000313" key="6">
    <source>
        <dbReference type="Proteomes" id="UP000189703"/>
    </source>
</evidence>
<feature type="compositionally biased region" description="Polar residues" evidence="5">
    <location>
        <begin position="915"/>
        <end position="926"/>
    </location>
</feature>
<dbReference type="GO" id="GO:0042796">
    <property type="term" value="P:snRNA transcription by RNA polymerase III"/>
    <property type="evidence" value="ECO:0000318"/>
    <property type="project" value="GO_Central"/>
</dbReference>
<dbReference type="InterPro" id="IPR009057">
    <property type="entry name" value="Homeodomain-like_sf"/>
</dbReference>
<proteinExistence type="predicted"/>
<dbReference type="InterPro" id="IPR051575">
    <property type="entry name" value="Myb-like_DNA-bd"/>
</dbReference>
<keyword evidence="4" id="KW-0539">Nucleus</keyword>
<evidence type="ECO:0000256" key="2">
    <source>
        <dbReference type="ARBA" id="ARBA00023125"/>
    </source>
</evidence>
<dbReference type="PROSITE" id="PS50090">
    <property type="entry name" value="MYB_LIKE"/>
    <property type="match status" value="4"/>
</dbReference>
<dbReference type="Pfam" id="PF00249">
    <property type="entry name" value="Myb_DNA-binding"/>
    <property type="match status" value="4"/>
</dbReference>
<feature type="region of interest" description="Disordered" evidence="5">
    <location>
        <begin position="659"/>
        <end position="716"/>
    </location>
</feature>
<dbReference type="PANTHER" id="PTHR46621">
    <property type="entry name" value="SNRNA-ACTIVATING PROTEIN COMPLEX SUBUNIT 4"/>
    <property type="match status" value="1"/>
</dbReference>
<feature type="compositionally biased region" description="Basic residues" evidence="5">
    <location>
        <begin position="796"/>
        <end position="808"/>
    </location>
</feature>
<dbReference type="KEGG" id="nnu:104587774"/>
<gene>
    <name evidence="7" type="primary">LOC104587774</name>
</gene>
<dbReference type="PROSITE" id="PS51294">
    <property type="entry name" value="HTH_MYB"/>
    <property type="match status" value="3"/>
</dbReference>
<feature type="region of interest" description="Disordered" evidence="5">
    <location>
        <begin position="1098"/>
        <end position="1120"/>
    </location>
</feature>
<dbReference type="FunFam" id="1.10.10.60:FF:000016">
    <property type="entry name" value="Transcriptional activator Myb isoform A"/>
    <property type="match status" value="1"/>
</dbReference>
<dbReference type="InterPro" id="IPR001005">
    <property type="entry name" value="SANT/Myb"/>
</dbReference>
<evidence type="ECO:0000256" key="3">
    <source>
        <dbReference type="ARBA" id="ARBA00023163"/>
    </source>
</evidence>
<evidence type="ECO:0000256" key="4">
    <source>
        <dbReference type="ARBA" id="ARBA00023242"/>
    </source>
</evidence>
<keyword evidence="1" id="KW-0805">Transcription regulation</keyword>
<dbReference type="GO" id="GO:0019185">
    <property type="term" value="C:snRNA-activating protein complex"/>
    <property type="evidence" value="ECO:0000318"/>
    <property type="project" value="GO_Central"/>
</dbReference>
<evidence type="ECO:0000256" key="5">
    <source>
        <dbReference type="SAM" id="MobiDB-lite"/>
    </source>
</evidence>
<dbReference type="OrthoDB" id="2143914at2759"/>
<dbReference type="InterPro" id="IPR017930">
    <property type="entry name" value="Myb_dom"/>
</dbReference>
<dbReference type="Proteomes" id="UP000189703">
    <property type="component" value="Unplaced"/>
</dbReference>
<organism evidence="6 7">
    <name type="scientific">Nelumbo nucifera</name>
    <name type="common">Sacred lotus</name>
    <dbReference type="NCBI Taxonomy" id="4432"/>
    <lineage>
        <taxon>Eukaryota</taxon>
        <taxon>Viridiplantae</taxon>
        <taxon>Streptophyta</taxon>
        <taxon>Embryophyta</taxon>
        <taxon>Tracheophyta</taxon>
        <taxon>Spermatophyta</taxon>
        <taxon>Magnoliopsida</taxon>
        <taxon>Proteales</taxon>
        <taxon>Nelumbonaceae</taxon>
        <taxon>Nelumbo</taxon>
    </lineage>
</organism>
<keyword evidence="3" id="KW-0804">Transcription</keyword>
<dbReference type="Gene3D" id="1.10.10.60">
    <property type="entry name" value="Homeodomain-like"/>
    <property type="match status" value="4"/>
</dbReference>
<feature type="compositionally biased region" description="Acidic residues" evidence="5">
    <location>
        <begin position="8"/>
        <end position="23"/>
    </location>
</feature>
<feature type="compositionally biased region" description="Basic and acidic residues" evidence="5">
    <location>
        <begin position="739"/>
        <end position="750"/>
    </location>
</feature>
<name>A0A1U7YTW8_NELNU</name>
<accession>A0A1U7YTW8</accession>
<sequence length="1403" mass="156448">MASPRGDIDDEEEISGTDKDDALDEDMEALRRACMITGTDLNDIKAASADAADASDAEGNSEDVDDIELVRSIRERFSIPQVDNPPIFMKPLRSIPPVTSDDEEDDFEILRAIQMRFSRYQSDAHKNKKNDHLHSSEWGTPNDLSVDICNSEDLGSGMLNSEGTHNVSQPLESFGGTGPGNQPSCSFEWHQPEARKLSPLPLKYSSFPKSGQMFIDTIKKNRSCQKFIRSKLIQIEARIEENKKLMERVRILKDFQISCKKRTGRALSQKKDPRVQLISLPKPRSSQNLKVNDKKVSALSLGPAENSHVAEYKVVLSMLPHSLNRQPWTNVEKENIRKGIKQQFQEMLLQKSMELYGDLEGSGDSNAFDESIASITDLEITPEKIRSFLPNVDWERLASMYVLGHSGAECEARWLNFEDPLINHNPWSNNEDKKLLFIVQQSGLYNWIDIARELGTGRTPFQCLARYQRSLNAHIMKRDWTEDDDAQLRAAVETFGEDDWQLIASNLEGRTGTQCSNRWRKTLHPARQRVGRWTADEDKRLKVAVMLFGPKTWMKIAQFVPGRTQVQCRERWVNSLDPSLNLGPWTEEEDSRLKAAILQHGYCWSKVAASVPPRTDNQCRRRWKVLYPHEVPLAQAARMIQKAALISNFVDREAERPALGPHDFLPLPGMDSKSKTMNGNNTQKEKKNSREKLKPKKKDTTTCDAGKKINSRKSRTKAQVFTEEVLRLANVNDVEASMRDDTISKKQEKVPKRHAKVSKCTKPAEENQGLSSPNDPEFLRIMDGNVQSSKGDNATLKKKNPRPKRNKHVQPVEDHQLLLLSPDNSSLLRITNGDDVDPSGGNYAISNKEKMPLVFLEGSKSTGPSKDQDIPLSPNHSPVSRMTTDVNIVETLGKESRASKKVPNPCPERKKCIITNGNNVQNSSGDNRVLRKSRKSKLSSKREKSIDSAEKHQELPLDTENSADLRVNNGETLDNVNGETIPNKKRKVLNSCRKRNKHIELAGKAQDLSLPQEQSTFDAIAAALEKPTAVVVAQQDGSKVSGTENGLCSQGNLETMDVDDASLTSLLHDALKKKVMPKPCPKRKKCTITNGDNRVLKNSRKSKLSSKREKSIEPAEKNEELLLDPVHSGDLRVSNDETLANVNGDTVPHKKRKVLSSCRKRNKHIELAGKAQDLSLPREQSAFDVTDVSLEKPTAIDSALQDSSKVSGTEDGVSQENPVTIDTDDVTLVSLLSDALKKRKLKLVCNGSQAVSFPRRKRNKILNMLSERQHPGHSTLNTMDANDVSLHGMAGREDCCEQGDLGKSTNNDSVLGTAVSNDVLSVFLLSKDLSKREPAASLQGNDVSTSTTLTEEAVSLRNLKNGLHQKSLITSSSDVLGSECGEKHQHDGNGVVPPVMHDCTTEK</sequence>
<feature type="compositionally biased region" description="Basic and acidic residues" evidence="5">
    <location>
        <begin position="683"/>
        <end position="707"/>
    </location>
</feature>
<feature type="region of interest" description="Disordered" evidence="5">
    <location>
        <begin position="859"/>
        <end position="880"/>
    </location>
</feature>
<protein>
    <submittedName>
        <fullName evidence="7">Uncharacterized protein LOC104587774 isoform X1</fullName>
    </submittedName>
</protein>
<dbReference type="SUPFAM" id="SSF46689">
    <property type="entry name" value="Homeodomain-like"/>
    <property type="match status" value="3"/>
</dbReference>
<evidence type="ECO:0000313" key="7">
    <source>
        <dbReference type="RefSeq" id="XP_010243797.1"/>
    </source>
</evidence>
<feature type="region of interest" description="Disordered" evidence="5">
    <location>
        <begin position="739"/>
        <end position="813"/>
    </location>
</feature>
<dbReference type="SMART" id="SM00717">
    <property type="entry name" value="SANT"/>
    <property type="match status" value="5"/>
</dbReference>
<dbReference type="CDD" id="cd00167">
    <property type="entry name" value="SANT"/>
    <property type="match status" value="3"/>
</dbReference>
<feature type="compositionally biased region" description="Basic residues" evidence="5">
    <location>
        <begin position="930"/>
        <end position="939"/>
    </location>
</feature>
<evidence type="ECO:0000256" key="1">
    <source>
        <dbReference type="ARBA" id="ARBA00023015"/>
    </source>
</evidence>
<dbReference type="GO" id="GO:0001006">
    <property type="term" value="F:RNA polymerase III type 3 promoter sequence-specific DNA binding"/>
    <property type="evidence" value="ECO:0000318"/>
    <property type="project" value="GO_Central"/>
</dbReference>
<feature type="region of interest" description="Disordered" evidence="5">
    <location>
        <begin position="1"/>
        <end position="23"/>
    </location>
</feature>
<dbReference type="GeneID" id="104587774"/>
<feature type="compositionally biased region" description="Basic and acidic residues" evidence="5">
    <location>
        <begin position="940"/>
        <end position="955"/>
    </location>
</feature>
<dbReference type="RefSeq" id="XP_010243797.1">
    <property type="nucleotide sequence ID" value="XM_010245495.2"/>
</dbReference>
<keyword evidence="2" id="KW-0238">DNA-binding</keyword>
<feature type="compositionally biased region" description="Basic and acidic residues" evidence="5">
    <location>
        <begin position="1106"/>
        <end position="1120"/>
    </location>
</feature>
<dbReference type="GO" id="GO:0042795">
    <property type="term" value="P:snRNA transcription by RNA polymerase II"/>
    <property type="evidence" value="ECO:0000318"/>
    <property type="project" value="GO_Central"/>
</dbReference>
<dbReference type="eggNOG" id="KOG0048">
    <property type="taxonomic scope" value="Eukaryota"/>
</dbReference>
<reference evidence="7" key="1">
    <citation type="submission" date="2025-08" db="UniProtKB">
        <authorList>
            <consortium name="RefSeq"/>
        </authorList>
    </citation>
    <scope>IDENTIFICATION</scope>
</reference>
<dbReference type="PANTHER" id="PTHR46621:SF1">
    <property type="entry name" value="SNRNA-ACTIVATING PROTEIN COMPLEX SUBUNIT 4"/>
    <property type="match status" value="1"/>
</dbReference>